<dbReference type="Proteomes" id="UP001057702">
    <property type="component" value="Unassembled WGS sequence"/>
</dbReference>
<keyword evidence="1" id="KW-0812">Transmembrane</keyword>
<accession>A0ABT1PW39</accession>
<feature type="chain" id="PRO_5045720561" description="Secreted protein" evidence="2">
    <location>
        <begin position="31"/>
        <end position="75"/>
    </location>
</feature>
<keyword evidence="2" id="KW-0732">Signal</keyword>
<sequence>MVNKNALRAGAVSAGTALMMLMSSSGFAFASDGGSDPGPGLSIGETLGLYVAIPLALFAIIASLVIATDKSRKKQ</sequence>
<evidence type="ECO:0000256" key="2">
    <source>
        <dbReference type="SAM" id="SignalP"/>
    </source>
</evidence>
<evidence type="ECO:0000256" key="1">
    <source>
        <dbReference type="SAM" id="Phobius"/>
    </source>
</evidence>
<evidence type="ECO:0000313" key="4">
    <source>
        <dbReference type="Proteomes" id="UP001057702"/>
    </source>
</evidence>
<keyword evidence="1" id="KW-1133">Transmembrane helix</keyword>
<organism evidence="3 4">
    <name type="scientific">Streptomyces humicola</name>
    <dbReference type="NCBI Taxonomy" id="2953240"/>
    <lineage>
        <taxon>Bacteria</taxon>
        <taxon>Bacillati</taxon>
        <taxon>Actinomycetota</taxon>
        <taxon>Actinomycetes</taxon>
        <taxon>Kitasatosporales</taxon>
        <taxon>Streptomycetaceae</taxon>
        <taxon>Streptomyces</taxon>
    </lineage>
</organism>
<gene>
    <name evidence="3" type="ORF">NGB36_15030</name>
</gene>
<feature type="signal peptide" evidence="2">
    <location>
        <begin position="1"/>
        <end position="30"/>
    </location>
</feature>
<reference evidence="3" key="1">
    <citation type="submission" date="2022-06" db="EMBL/GenBank/DDBJ databases">
        <title>Draft genome sequence of Streptomyces sp. RB6PN25 isolated from peat swamp forest in Thailand.</title>
        <authorList>
            <person name="Duangmal K."/>
            <person name="Klaysubun C."/>
        </authorList>
    </citation>
    <scope>NUCLEOTIDE SEQUENCE</scope>
    <source>
        <strain evidence="3">RB6PN25</strain>
    </source>
</reference>
<protein>
    <recommendedName>
        <fullName evidence="5">Secreted protein</fullName>
    </recommendedName>
</protein>
<keyword evidence="4" id="KW-1185">Reference proteome</keyword>
<keyword evidence="1" id="KW-0472">Membrane</keyword>
<evidence type="ECO:0000313" key="3">
    <source>
        <dbReference type="EMBL" id="MCQ4081887.1"/>
    </source>
</evidence>
<dbReference type="EMBL" id="JANFNG010000010">
    <property type="protein sequence ID" value="MCQ4081887.1"/>
    <property type="molecule type" value="Genomic_DNA"/>
</dbReference>
<dbReference type="RefSeq" id="WP_255920919.1">
    <property type="nucleotide sequence ID" value="NZ_JANFNG010000010.1"/>
</dbReference>
<comment type="caution">
    <text evidence="3">The sequence shown here is derived from an EMBL/GenBank/DDBJ whole genome shotgun (WGS) entry which is preliminary data.</text>
</comment>
<proteinExistence type="predicted"/>
<feature type="transmembrane region" description="Helical" evidence="1">
    <location>
        <begin position="46"/>
        <end position="67"/>
    </location>
</feature>
<name>A0ABT1PW39_9ACTN</name>
<evidence type="ECO:0008006" key="5">
    <source>
        <dbReference type="Google" id="ProtNLM"/>
    </source>
</evidence>